<protein>
    <recommendedName>
        <fullName evidence="3">Lysine-specific metallo-endopeptidase domain-containing protein</fullName>
    </recommendedName>
</protein>
<dbReference type="InterPro" id="IPR024079">
    <property type="entry name" value="MetalloPept_cat_dom_sf"/>
</dbReference>
<comment type="caution">
    <text evidence="4">The sequence shown here is derived from an EMBL/GenBank/DDBJ whole genome shotgun (WGS) entry which is preliminary data.</text>
</comment>
<dbReference type="EMBL" id="JABBKX010000001">
    <property type="protein sequence ID" value="NMJ40577.1"/>
    <property type="molecule type" value="Genomic_DNA"/>
</dbReference>
<sequence length="245" mass="26692">MRMTHIFPRGSRSLPAIGLLILAVPALADVPTGQPPHDANPPAAQADLPTSKPPALEPPRQVLQVEAPTEKPPPLERGLADIPGPVCTPEHRAAIDEALAAARPRLAAALRMVREQPDHAHVRRWFGDASPKVIRMTLELTAARLADVSALDIRCNDPDACPGGRFAYARERDLVLGVCPPFFRARMDGTDSRWGILVHEGSHIAANTRDHAYRPNGAMRLAKENSARAAENADNYEYFVETLPE</sequence>
<name>A0A848EAJ2_9PROT</name>
<dbReference type="InterPro" id="IPR029463">
    <property type="entry name" value="Lys_MEP"/>
</dbReference>
<dbReference type="Proteomes" id="UP000548582">
    <property type="component" value="Unassembled WGS sequence"/>
</dbReference>
<evidence type="ECO:0000256" key="1">
    <source>
        <dbReference type="SAM" id="MobiDB-lite"/>
    </source>
</evidence>
<proteinExistence type="predicted"/>
<evidence type="ECO:0000313" key="5">
    <source>
        <dbReference type="Proteomes" id="UP000548582"/>
    </source>
</evidence>
<dbReference type="AlphaFoldDB" id="A0A848EAJ2"/>
<feature type="domain" description="Lysine-specific metallo-endopeptidase" evidence="3">
    <location>
        <begin position="113"/>
        <end position="241"/>
    </location>
</feature>
<gene>
    <name evidence="4" type="ORF">GWK16_04960</name>
</gene>
<organism evidence="4 5">
    <name type="scientific">Neoroseomonas marina</name>
    <dbReference type="NCBI Taxonomy" id="1232220"/>
    <lineage>
        <taxon>Bacteria</taxon>
        <taxon>Pseudomonadati</taxon>
        <taxon>Pseudomonadota</taxon>
        <taxon>Alphaproteobacteria</taxon>
        <taxon>Acetobacterales</taxon>
        <taxon>Acetobacteraceae</taxon>
        <taxon>Neoroseomonas</taxon>
    </lineage>
</organism>
<feature type="chain" id="PRO_5032909838" description="Lysine-specific metallo-endopeptidase domain-containing protein" evidence="2">
    <location>
        <begin position="29"/>
        <end position="245"/>
    </location>
</feature>
<reference evidence="4 5" key="1">
    <citation type="submission" date="2020-03" db="EMBL/GenBank/DDBJ databases">
        <authorList>
            <person name="Sun Q."/>
        </authorList>
    </citation>
    <scope>NUCLEOTIDE SEQUENCE [LARGE SCALE GENOMIC DNA]</scope>
    <source>
        <strain evidence="4 5">JC162</strain>
    </source>
</reference>
<dbReference type="GO" id="GO:0004222">
    <property type="term" value="F:metalloendopeptidase activity"/>
    <property type="evidence" value="ECO:0007669"/>
    <property type="project" value="InterPro"/>
</dbReference>
<evidence type="ECO:0000256" key="2">
    <source>
        <dbReference type="SAM" id="SignalP"/>
    </source>
</evidence>
<dbReference type="SMART" id="SM01351">
    <property type="entry name" value="Aspzincin_M35"/>
    <property type="match status" value="1"/>
</dbReference>
<dbReference type="Pfam" id="PF14521">
    <property type="entry name" value="Aspzincin_M35"/>
    <property type="match status" value="1"/>
</dbReference>
<evidence type="ECO:0000313" key="4">
    <source>
        <dbReference type="EMBL" id="NMJ40577.1"/>
    </source>
</evidence>
<dbReference type="SUPFAM" id="SSF55486">
    <property type="entry name" value="Metalloproteases ('zincins'), catalytic domain"/>
    <property type="match status" value="1"/>
</dbReference>
<keyword evidence="2" id="KW-0732">Signal</keyword>
<evidence type="ECO:0000259" key="3">
    <source>
        <dbReference type="SMART" id="SM01351"/>
    </source>
</evidence>
<dbReference type="Gene3D" id="3.40.390.10">
    <property type="entry name" value="Collagenase (Catalytic Domain)"/>
    <property type="match status" value="1"/>
</dbReference>
<feature type="signal peptide" evidence="2">
    <location>
        <begin position="1"/>
        <end position="28"/>
    </location>
</feature>
<keyword evidence="5" id="KW-1185">Reference proteome</keyword>
<dbReference type="RefSeq" id="WP_170052787.1">
    <property type="nucleotide sequence ID" value="NZ_JABBKX010000001.1"/>
</dbReference>
<accession>A0A848EAJ2</accession>
<feature type="region of interest" description="Disordered" evidence="1">
    <location>
        <begin position="32"/>
        <end position="58"/>
    </location>
</feature>